<dbReference type="InterPro" id="IPR008974">
    <property type="entry name" value="TRAF-like"/>
</dbReference>
<dbReference type="Gene3D" id="3.30.710.10">
    <property type="entry name" value="Potassium Channel Kv1.1, Chain A"/>
    <property type="match status" value="1"/>
</dbReference>
<organism evidence="3 4">
    <name type="scientific">Araneus ventricosus</name>
    <name type="common">Orbweaver spider</name>
    <name type="synonym">Epeira ventricosa</name>
    <dbReference type="NCBI Taxonomy" id="182803"/>
    <lineage>
        <taxon>Eukaryota</taxon>
        <taxon>Metazoa</taxon>
        <taxon>Ecdysozoa</taxon>
        <taxon>Arthropoda</taxon>
        <taxon>Chelicerata</taxon>
        <taxon>Arachnida</taxon>
        <taxon>Araneae</taxon>
        <taxon>Araneomorphae</taxon>
        <taxon>Entelegynae</taxon>
        <taxon>Araneoidea</taxon>
        <taxon>Araneidae</taxon>
        <taxon>Araneus</taxon>
    </lineage>
</organism>
<dbReference type="PROSITE" id="PS50144">
    <property type="entry name" value="MATH"/>
    <property type="match status" value="1"/>
</dbReference>
<dbReference type="EMBL" id="BGPR01000306">
    <property type="protein sequence ID" value="GBM11950.1"/>
    <property type="molecule type" value="Genomic_DNA"/>
</dbReference>
<dbReference type="SMART" id="SM00225">
    <property type="entry name" value="BTB"/>
    <property type="match status" value="1"/>
</dbReference>
<dbReference type="PROSITE" id="PS50097">
    <property type="entry name" value="BTB"/>
    <property type="match status" value="1"/>
</dbReference>
<dbReference type="InterPro" id="IPR011333">
    <property type="entry name" value="SKP1/BTB/POZ_sf"/>
</dbReference>
<gene>
    <name evidence="3" type="primary">spop-b_60</name>
    <name evidence="3" type="ORF">AVEN_209642_1</name>
</gene>
<keyword evidence="4" id="KW-1185">Reference proteome</keyword>
<evidence type="ECO:0000259" key="1">
    <source>
        <dbReference type="PROSITE" id="PS50097"/>
    </source>
</evidence>
<dbReference type="SUPFAM" id="SSF49599">
    <property type="entry name" value="TRAF domain-like"/>
    <property type="match status" value="2"/>
</dbReference>
<dbReference type="GO" id="GO:0030163">
    <property type="term" value="P:protein catabolic process"/>
    <property type="evidence" value="ECO:0007669"/>
    <property type="project" value="UniProtKB-ARBA"/>
</dbReference>
<evidence type="ECO:0000313" key="4">
    <source>
        <dbReference type="Proteomes" id="UP000499080"/>
    </source>
</evidence>
<dbReference type="OrthoDB" id="6359816at2759"/>
<evidence type="ECO:0000259" key="2">
    <source>
        <dbReference type="PROSITE" id="PS50144"/>
    </source>
</evidence>
<accession>A0A4Y2D5E4</accession>
<dbReference type="Pfam" id="PF00651">
    <property type="entry name" value="BTB"/>
    <property type="match status" value="1"/>
</dbReference>
<dbReference type="Gene3D" id="1.25.40.420">
    <property type="match status" value="1"/>
</dbReference>
<dbReference type="InterPro" id="IPR002083">
    <property type="entry name" value="MATH/TRAF_dom"/>
</dbReference>
<dbReference type="Gene3D" id="2.60.210.10">
    <property type="entry name" value="Apoptosis, Tumor Necrosis Factor Receptor Associated Protein 2, Chain A"/>
    <property type="match status" value="2"/>
</dbReference>
<feature type="domain" description="BTB" evidence="1">
    <location>
        <begin position="339"/>
        <end position="403"/>
    </location>
</feature>
<dbReference type="Proteomes" id="UP000499080">
    <property type="component" value="Unassembled WGS sequence"/>
</dbReference>
<reference evidence="3 4" key="1">
    <citation type="journal article" date="2019" name="Sci. Rep.">
        <title>Orb-weaving spider Araneus ventricosus genome elucidates the spidroin gene catalogue.</title>
        <authorList>
            <person name="Kono N."/>
            <person name="Nakamura H."/>
            <person name="Ohtoshi R."/>
            <person name="Moran D.A.P."/>
            <person name="Shinohara A."/>
            <person name="Yoshida Y."/>
            <person name="Fujiwara M."/>
            <person name="Mori M."/>
            <person name="Tomita M."/>
            <person name="Arakawa K."/>
        </authorList>
    </citation>
    <scope>NUCLEOTIDE SEQUENCE [LARGE SCALE GENOMIC DNA]</scope>
</reference>
<dbReference type="Pfam" id="PF22486">
    <property type="entry name" value="MATH_2"/>
    <property type="match status" value="1"/>
</dbReference>
<feature type="domain" description="MATH" evidence="2">
    <location>
        <begin position="7"/>
        <end position="137"/>
    </location>
</feature>
<evidence type="ECO:0000313" key="3">
    <source>
        <dbReference type="EMBL" id="GBM11950.1"/>
    </source>
</evidence>
<dbReference type="InterPro" id="IPR000210">
    <property type="entry name" value="BTB/POZ_dom"/>
</dbReference>
<protein>
    <submittedName>
        <fullName evidence="3">Speckle-type POZ protein B</fullName>
    </submittedName>
</protein>
<dbReference type="AlphaFoldDB" id="A0A4Y2D5E4"/>
<sequence length="498" mass="57029">MACKEKCFTFTWNLEHVSYCLQKKDVAIESPPFVVESIDDTKWYLSLYPRGEEDGNYIGFFLFRETNGKKAHEVLIKYKLEFIKKDGSALTTGNTTEYNFSENHGRGYPHFEKREDVFVTKRSIFLPQDTLTARCRIWKSDGEMAEDVQCFARTRIGVQRRSFLWNVKNFSTLEPEKKCTYQIKSIENGSPLMSVDLSLSGGSTSEEIIRIELALQDETKTFSTLRLSLIDASGNKVKCNQEEIWFDDPSKSKEFKFFYSKNKLMAMKSSYLPDGILSLHWEWAFSKGVVSEEIESIQYACANSESKSSIDQNMNIKNMSFSYPLNDNLKSLYDENFLCDVKLKTETRTFNSHKIILSASSSVFKSMFSRDMKEKDSSCVNIEDLSDDTINRMLLFIYTTRVEDLTWESASLLYGAADKYAILSLKNICSSYLKDNISPSNACELLLLSDFHADGDLKSAAQDYILKNVKDIIKSDGWKLLVDTNAKLAAETLCLQHE</sequence>
<proteinExistence type="predicted"/>
<dbReference type="CDD" id="cd18186">
    <property type="entry name" value="BTB_POZ_ZBTB_KLHL-like"/>
    <property type="match status" value="1"/>
</dbReference>
<dbReference type="CDD" id="cd00121">
    <property type="entry name" value="MATH"/>
    <property type="match status" value="1"/>
</dbReference>
<name>A0A4Y2D5E4_ARAVE</name>
<dbReference type="SUPFAM" id="SSF54695">
    <property type="entry name" value="POZ domain"/>
    <property type="match status" value="1"/>
</dbReference>
<comment type="caution">
    <text evidence="3">The sequence shown here is derived from an EMBL/GenBank/DDBJ whole genome shotgun (WGS) entry which is preliminary data.</text>
</comment>
<dbReference type="PANTHER" id="PTHR24413">
    <property type="entry name" value="SPECKLE-TYPE POZ PROTEIN"/>
    <property type="match status" value="1"/>
</dbReference>